<comment type="caution">
    <text evidence="1">The sequence shown here is derived from an EMBL/GenBank/DDBJ whole genome shotgun (WGS) entry which is preliminary data.</text>
</comment>
<keyword evidence="2" id="KW-1185">Reference proteome</keyword>
<sequence>MTPHAANEDNLHVSPPLLYLLHDSVVLNKGESIRFTTQRQCVTRVLGSRGGKRTDPYLNTIGTEAKGTFRRRPGVPMQRSCGRGTCSYTTALTFLHIALCVWMHYALFIGGNTGKL</sequence>
<dbReference type="EMBL" id="CM055747">
    <property type="protein sequence ID" value="KAJ7996301.1"/>
    <property type="molecule type" value="Genomic_DNA"/>
</dbReference>
<name>A0ACC2FYB7_DALPE</name>
<evidence type="ECO:0000313" key="1">
    <source>
        <dbReference type="EMBL" id="KAJ7996301.1"/>
    </source>
</evidence>
<proteinExistence type="predicted"/>
<reference evidence="1" key="1">
    <citation type="submission" date="2021-05" db="EMBL/GenBank/DDBJ databases">
        <authorList>
            <person name="Pan Q."/>
            <person name="Jouanno E."/>
            <person name="Zahm M."/>
            <person name="Klopp C."/>
            <person name="Cabau C."/>
            <person name="Louis A."/>
            <person name="Berthelot C."/>
            <person name="Parey E."/>
            <person name="Roest Crollius H."/>
            <person name="Montfort J."/>
            <person name="Robinson-Rechavi M."/>
            <person name="Bouchez O."/>
            <person name="Lampietro C."/>
            <person name="Lopez Roques C."/>
            <person name="Donnadieu C."/>
            <person name="Postlethwait J."/>
            <person name="Bobe J."/>
            <person name="Dillon D."/>
            <person name="Chandos A."/>
            <person name="von Hippel F."/>
            <person name="Guiguen Y."/>
        </authorList>
    </citation>
    <scope>NUCLEOTIDE SEQUENCE</scope>
    <source>
        <strain evidence="1">YG-Jan2019</strain>
    </source>
</reference>
<organism evidence="1 2">
    <name type="scientific">Dallia pectoralis</name>
    <name type="common">Alaska blackfish</name>
    <dbReference type="NCBI Taxonomy" id="75939"/>
    <lineage>
        <taxon>Eukaryota</taxon>
        <taxon>Metazoa</taxon>
        <taxon>Chordata</taxon>
        <taxon>Craniata</taxon>
        <taxon>Vertebrata</taxon>
        <taxon>Euteleostomi</taxon>
        <taxon>Actinopterygii</taxon>
        <taxon>Neopterygii</taxon>
        <taxon>Teleostei</taxon>
        <taxon>Protacanthopterygii</taxon>
        <taxon>Esociformes</taxon>
        <taxon>Umbridae</taxon>
        <taxon>Dallia</taxon>
    </lineage>
</organism>
<dbReference type="Proteomes" id="UP001157502">
    <property type="component" value="Chromosome 20"/>
</dbReference>
<protein>
    <submittedName>
        <fullName evidence="1">Uncharacterized protein</fullName>
    </submittedName>
</protein>
<evidence type="ECO:0000313" key="2">
    <source>
        <dbReference type="Proteomes" id="UP001157502"/>
    </source>
</evidence>
<accession>A0ACC2FYB7</accession>
<gene>
    <name evidence="1" type="ORF">DPEC_G00235680</name>
</gene>